<reference evidence="13 14" key="1">
    <citation type="submission" date="2019-09" db="EMBL/GenBank/DDBJ databases">
        <title>Goodfellowia gen. nov., a new genus of the Pseudonocardineae related to Actinoalloteichus, containing Goodfellowia coeruleoviolacea gen. nov., comb. nov. gen. nov., comb. nov.</title>
        <authorList>
            <person name="Labeda D."/>
        </authorList>
    </citation>
    <scope>NUCLEOTIDE SEQUENCE [LARGE SCALE GENOMIC DNA]</scope>
    <source>
        <strain evidence="13 14">AN110305</strain>
    </source>
</reference>
<evidence type="ECO:0000256" key="9">
    <source>
        <dbReference type="ARBA" id="ARBA00023136"/>
    </source>
</evidence>
<feature type="domain" description="ABC transporter" evidence="12">
    <location>
        <begin position="361"/>
        <end position="604"/>
    </location>
</feature>
<evidence type="ECO:0000313" key="14">
    <source>
        <dbReference type="Proteomes" id="UP000323454"/>
    </source>
</evidence>
<feature type="transmembrane region" description="Helical" evidence="11">
    <location>
        <begin position="269"/>
        <end position="288"/>
    </location>
</feature>
<evidence type="ECO:0000313" key="13">
    <source>
        <dbReference type="EMBL" id="KAA2265781.1"/>
    </source>
</evidence>
<keyword evidence="9 11" id="KW-0472">Membrane</keyword>
<dbReference type="AlphaFoldDB" id="A0A5B2XSD6"/>
<dbReference type="Proteomes" id="UP000323454">
    <property type="component" value="Unassembled WGS sequence"/>
</dbReference>
<protein>
    <submittedName>
        <fullName evidence="13">ABC transporter ATP-binding protein</fullName>
    </submittedName>
</protein>
<dbReference type="RefSeq" id="WP_149848066.1">
    <property type="nucleotide sequence ID" value="NZ_VUOB01000005.1"/>
</dbReference>
<dbReference type="InterPro" id="IPR003593">
    <property type="entry name" value="AAA+_ATPase"/>
</dbReference>
<comment type="subcellular location">
    <subcellularLocation>
        <location evidence="1">Cell inner membrane</location>
        <topology evidence="1">Multi-pass membrane protein</topology>
    </subcellularLocation>
</comment>
<feature type="transmembrane region" description="Helical" evidence="11">
    <location>
        <begin position="169"/>
        <end position="193"/>
    </location>
</feature>
<keyword evidence="6" id="KW-0547">Nucleotide-binding</keyword>
<dbReference type="PANTHER" id="PTHR24221:SF646">
    <property type="entry name" value="HAEMOLYSIN SECRETION ATP-BINDING PROTEIN"/>
    <property type="match status" value="1"/>
</dbReference>
<evidence type="ECO:0000256" key="7">
    <source>
        <dbReference type="ARBA" id="ARBA00022840"/>
    </source>
</evidence>
<evidence type="ECO:0000256" key="10">
    <source>
        <dbReference type="ARBA" id="ARBA00023455"/>
    </source>
</evidence>
<keyword evidence="7 13" id="KW-0067">ATP-binding</keyword>
<keyword evidence="2" id="KW-0813">Transport</keyword>
<dbReference type="Gene3D" id="3.40.50.300">
    <property type="entry name" value="P-loop containing nucleotide triphosphate hydrolases"/>
    <property type="match status" value="1"/>
</dbReference>
<dbReference type="InterPro" id="IPR003439">
    <property type="entry name" value="ABC_transporter-like_ATP-bd"/>
</dbReference>
<evidence type="ECO:0000259" key="12">
    <source>
        <dbReference type="PROSITE" id="PS50893"/>
    </source>
</evidence>
<dbReference type="SMART" id="SM00382">
    <property type="entry name" value="AAA"/>
    <property type="match status" value="1"/>
</dbReference>
<dbReference type="GO" id="GO:0005886">
    <property type="term" value="C:plasma membrane"/>
    <property type="evidence" value="ECO:0007669"/>
    <property type="project" value="UniProtKB-SubCell"/>
</dbReference>
<dbReference type="InterPro" id="IPR017871">
    <property type="entry name" value="ABC_transporter-like_CS"/>
</dbReference>
<evidence type="ECO:0000256" key="11">
    <source>
        <dbReference type="SAM" id="Phobius"/>
    </source>
</evidence>
<reference evidence="13 14" key="2">
    <citation type="submission" date="2019-09" db="EMBL/GenBank/DDBJ databases">
        <authorList>
            <person name="Jin C."/>
        </authorList>
    </citation>
    <scope>NUCLEOTIDE SEQUENCE [LARGE SCALE GENOMIC DNA]</scope>
    <source>
        <strain evidence="13 14">AN110305</strain>
    </source>
</reference>
<dbReference type="InterPro" id="IPR039421">
    <property type="entry name" value="Type_1_exporter"/>
</dbReference>
<dbReference type="GO" id="GO:0005524">
    <property type="term" value="F:ATP binding"/>
    <property type="evidence" value="ECO:0007669"/>
    <property type="project" value="UniProtKB-KW"/>
</dbReference>
<name>A0A5B2XSD6_9PSEU</name>
<dbReference type="PROSITE" id="PS50893">
    <property type="entry name" value="ABC_TRANSPORTER_2"/>
    <property type="match status" value="1"/>
</dbReference>
<evidence type="ECO:0000256" key="6">
    <source>
        <dbReference type="ARBA" id="ARBA00022741"/>
    </source>
</evidence>
<proteinExistence type="inferred from homology"/>
<dbReference type="Gene3D" id="1.20.1560.10">
    <property type="entry name" value="ABC transporter type 1, transmembrane domain"/>
    <property type="match status" value="1"/>
</dbReference>
<dbReference type="FunFam" id="3.40.50.300:FF:000221">
    <property type="entry name" value="Multidrug ABC transporter ATP-binding protein"/>
    <property type="match status" value="1"/>
</dbReference>
<gene>
    <name evidence="13" type="ORF">F0L68_04265</name>
</gene>
<evidence type="ECO:0000256" key="4">
    <source>
        <dbReference type="ARBA" id="ARBA00022519"/>
    </source>
</evidence>
<dbReference type="SUPFAM" id="SSF90123">
    <property type="entry name" value="ABC transporter transmembrane region"/>
    <property type="match status" value="1"/>
</dbReference>
<dbReference type="PANTHER" id="PTHR24221">
    <property type="entry name" value="ATP-BINDING CASSETTE SUB-FAMILY B"/>
    <property type="match status" value="1"/>
</dbReference>
<evidence type="ECO:0000256" key="3">
    <source>
        <dbReference type="ARBA" id="ARBA00022475"/>
    </source>
</evidence>
<evidence type="ECO:0000256" key="1">
    <source>
        <dbReference type="ARBA" id="ARBA00004429"/>
    </source>
</evidence>
<dbReference type="Pfam" id="PF00005">
    <property type="entry name" value="ABC_tran"/>
    <property type="match status" value="1"/>
</dbReference>
<accession>A0A5B2XSD6</accession>
<evidence type="ECO:0000256" key="2">
    <source>
        <dbReference type="ARBA" id="ARBA00022448"/>
    </source>
</evidence>
<keyword evidence="3" id="KW-1003">Cell membrane</keyword>
<keyword evidence="5 11" id="KW-0812">Transmembrane</keyword>
<dbReference type="InterPro" id="IPR027417">
    <property type="entry name" value="P-loop_NTPase"/>
</dbReference>
<comment type="caution">
    <text evidence="13">The sequence shown here is derived from an EMBL/GenBank/DDBJ whole genome shotgun (WGS) entry which is preliminary data.</text>
</comment>
<organism evidence="13 14">
    <name type="scientific">Solihabitans fulvus</name>
    <dbReference type="NCBI Taxonomy" id="1892852"/>
    <lineage>
        <taxon>Bacteria</taxon>
        <taxon>Bacillati</taxon>
        <taxon>Actinomycetota</taxon>
        <taxon>Actinomycetes</taxon>
        <taxon>Pseudonocardiales</taxon>
        <taxon>Pseudonocardiaceae</taxon>
        <taxon>Solihabitans</taxon>
    </lineage>
</organism>
<dbReference type="EMBL" id="VUOB01000005">
    <property type="protein sequence ID" value="KAA2265781.1"/>
    <property type="molecule type" value="Genomic_DNA"/>
</dbReference>
<keyword evidence="8 11" id="KW-1133">Transmembrane helix</keyword>
<keyword evidence="14" id="KW-1185">Reference proteome</keyword>
<dbReference type="GO" id="GO:0034040">
    <property type="term" value="F:ATPase-coupled lipid transmembrane transporter activity"/>
    <property type="evidence" value="ECO:0007669"/>
    <property type="project" value="TreeGrafter"/>
</dbReference>
<dbReference type="PROSITE" id="PS00211">
    <property type="entry name" value="ABC_TRANSPORTER_1"/>
    <property type="match status" value="1"/>
</dbReference>
<dbReference type="GO" id="GO:0016887">
    <property type="term" value="F:ATP hydrolysis activity"/>
    <property type="evidence" value="ECO:0007669"/>
    <property type="project" value="InterPro"/>
</dbReference>
<dbReference type="OrthoDB" id="9806127at2"/>
<sequence>MPERAGLHGARLLLRLRWTLFREMVRTSPGLCVLLLLAIMLPAALSGAFVVATGVVIDTVATAAKDGLTPAGSRTMITALVVAGVLYTVQMTLHPTGAAACDVMGRRLEGRLRDRVMATVLAPPGLAHLEQPDVLDRVSTAQTVGIGEIRPRAAVRAVNNKYSEQLQGLVGAGLLLGYAWWAPLVFIAAWTFLRHAWVRKLRDSVQLTALQTRSLRRSSYFRDLALTSPAAKETRVFGMAGWLLDRFARTWTEAMSVVWQERRNGGPRLWISIVLLAGIHLAIFVLLGNSAASGAISIGAMSVYIQAILSLEGVVSYDLDHTIDAGSRPILTAIELEEEMARPAYRMSGELPAAGLPSEGIRFEDVSFRYPGQSHDVLAGLDLEIPAGRSLAIVGENGTGKTTLVKLLARLYDRTGGRILVDGVDLVRIDPQQWSHRIAAIFQDFVQYHLTAAANVGFGALELAEDREALATAARRAGALEIIESLPQGWDTILSREFVDGADLSGGQWQRIALARALLAVAGGAGVLVLDEPTAHLDARAEAEFYNRFLELTEGTTTVVISHRFSTVRRADRIVVLADGKVAEQGTHDELVAEGGRYARMFALQAARFDEPAKQVEAHA</sequence>
<evidence type="ECO:0000256" key="5">
    <source>
        <dbReference type="ARBA" id="ARBA00022692"/>
    </source>
</evidence>
<evidence type="ECO:0000256" key="8">
    <source>
        <dbReference type="ARBA" id="ARBA00022989"/>
    </source>
</evidence>
<dbReference type="SUPFAM" id="SSF52540">
    <property type="entry name" value="P-loop containing nucleoside triphosphate hydrolases"/>
    <property type="match status" value="1"/>
</dbReference>
<dbReference type="InterPro" id="IPR036640">
    <property type="entry name" value="ABC1_TM_sf"/>
</dbReference>
<keyword evidence="4" id="KW-0997">Cell inner membrane</keyword>
<comment type="similarity">
    <text evidence="10">Belongs to the ABC transporter superfamily. Siderophore-Fe(3+) uptake transporter (SIUT) (TC 3.A.1.21) family.</text>
</comment>